<sequence>VYIRQKLSEAARTSRVARCNLLLCSLKNKASGRIRFFSNEKRVIMPYFFKFEAFVGMDSATLQRACERFRPRIEAFKLMGNISNNCALQESPKCHVKGFFIIFNFSLKTFCLKKLFDLSGFWWRTLYTSSCTNFCQRNTKYFLSYYSILTLHYSRLIFLT</sequence>
<protein>
    <submittedName>
        <fullName evidence="1">Uncharacterized protein</fullName>
    </submittedName>
</protein>
<evidence type="ECO:0000313" key="2">
    <source>
        <dbReference type="Proteomes" id="UP000078540"/>
    </source>
</evidence>
<accession>A0A195B0B4</accession>
<proteinExistence type="predicted"/>
<dbReference type="AlphaFoldDB" id="A0A195B0B4"/>
<name>A0A195B0B4_9HYME</name>
<feature type="non-terminal residue" evidence="1">
    <location>
        <position position="1"/>
    </location>
</feature>
<organism evidence="1 2">
    <name type="scientific">Atta colombica</name>
    <dbReference type="NCBI Taxonomy" id="520822"/>
    <lineage>
        <taxon>Eukaryota</taxon>
        <taxon>Metazoa</taxon>
        <taxon>Ecdysozoa</taxon>
        <taxon>Arthropoda</taxon>
        <taxon>Hexapoda</taxon>
        <taxon>Insecta</taxon>
        <taxon>Pterygota</taxon>
        <taxon>Neoptera</taxon>
        <taxon>Endopterygota</taxon>
        <taxon>Hymenoptera</taxon>
        <taxon>Apocrita</taxon>
        <taxon>Aculeata</taxon>
        <taxon>Formicoidea</taxon>
        <taxon>Formicidae</taxon>
        <taxon>Myrmicinae</taxon>
        <taxon>Atta</taxon>
    </lineage>
</organism>
<evidence type="ECO:0000313" key="1">
    <source>
        <dbReference type="EMBL" id="KYM77918.1"/>
    </source>
</evidence>
<keyword evidence="2" id="KW-1185">Reference proteome</keyword>
<dbReference type="EMBL" id="KQ976691">
    <property type="protein sequence ID" value="KYM77918.1"/>
    <property type="molecule type" value="Genomic_DNA"/>
</dbReference>
<dbReference type="Proteomes" id="UP000078540">
    <property type="component" value="Unassembled WGS sequence"/>
</dbReference>
<gene>
    <name evidence="1" type="ORF">ALC53_11606</name>
</gene>
<reference evidence="1 2" key="1">
    <citation type="submission" date="2015-09" db="EMBL/GenBank/DDBJ databases">
        <title>Atta colombica WGS genome.</title>
        <authorList>
            <person name="Nygaard S."/>
            <person name="Hu H."/>
            <person name="Boomsma J."/>
            <person name="Zhang G."/>
        </authorList>
    </citation>
    <scope>NUCLEOTIDE SEQUENCE [LARGE SCALE GENOMIC DNA]</scope>
    <source>
        <strain evidence="1">Treedump-2</strain>
        <tissue evidence="1">Whole body</tissue>
    </source>
</reference>